<dbReference type="HAMAP" id="MF_02090">
    <property type="entry name" value="NadE_glutamine_dep"/>
    <property type="match status" value="1"/>
</dbReference>
<dbReference type="PANTHER" id="PTHR23090">
    <property type="entry name" value="NH 3 /GLUTAMINE-DEPENDENT NAD + SYNTHETASE"/>
    <property type="match status" value="1"/>
</dbReference>
<dbReference type="Proteomes" id="UP000033202">
    <property type="component" value="Unassembled WGS sequence"/>
</dbReference>
<dbReference type="NCBIfam" id="NF010588">
    <property type="entry name" value="PRK13981.1"/>
    <property type="match status" value="1"/>
</dbReference>
<feature type="binding site" evidence="7">
    <location>
        <position position="373"/>
    </location>
    <ligand>
        <name>deamido-NAD(+)</name>
        <dbReference type="ChEBI" id="CHEBI:58437"/>
        <note>ligand shared between two neighboring subunits</note>
    </ligand>
</feature>
<evidence type="ECO:0000313" key="12">
    <source>
        <dbReference type="EMBL" id="GAO40642.1"/>
    </source>
</evidence>
<comment type="catalytic activity">
    <reaction evidence="7 8">
        <text>deamido-NAD(+) + L-glutamine + ATP + H2O = L-glutamate + AMP + diphosphate + NAD(+) + H(+)</text>
        <dbReference type="Rhea" id="RHEA:24384"/>
        <dbReference type="ChEBI" id="CHEBI:15377"/>
        <dbReference type="ChEBI" id="CHEBI:15378"/>
        <dbReference type="ChEBI" id="CHEBI:29985"/>
        <dbReference type="ChEBI" id="CHEBI:30616"/>
        <dbReference type="ChEBI" id="CHEBI:33019"/>
        <dbReference type="ChEBI" id="CHEBI:57540"/>
        <dbReference type="ChEBI" id="CHEBI:58359"/>
        <dbReference type="ChEBI" id="CHEBI:58437"/>
        <dbReference type="ChEBI" id="CHEBI:456215"/>
        <dbReference type="EC" id="6.3.5.1"/>
    </reaction>
</comment>
<feature type="active site" description="Proton acceptor; for glutaminase activity" evidence="7">
    <location>
        <position position="43"/>
    </location>
</feature>
<dbReference type="Gene3D" id="3.60.110.10">
    <property type="entry name" value="Carbon-nitrogen hydrolase"/>
    <property type="match status" value="1"/>
</dbReference>
<comment type="caution">
    <text evidence="7">Lacks conserved residue(s) required for the propagation of feature annotation.</text>
</comment>
<feature type="active site" description="Nucleophile; for glutaminase activity" evidence="7">
    <location>
        <position position="148"/>
    </location>
</feature>
<dbReference type="PROSITE" id="PS50263">
    <property type="entry name" value="CN_HYDROLASE"/>
    <property type="match status" value="1"/>
</dbReference>
<proteinExistence type="inferred from homology"/>
<dbReference type="Pfam" id="PF00795">
    <property type="entry name" value="CN_hydrolase"/>
    <property type="match status" value="1"/>
</dbReference>
<comment type="similarity">
    <text evidence="2 7 8">In the C-terminal section; belongs to the NAD synthetase family.</text>
</comment>
<dbReference type="CDD" id="cd07570">
    <property type="entry name" value="GAT_Gln-NAD-synth"/>
    <property type="match status" value="1"/>
</dbReference>
<evidence type="ECO:0000256" key="10">
    <source>
        <dbReference type="SAM" id="MobiDB-lite"/>
    </source>
</evidence>
<gene>
    <name evidence="7 12" type="primary">nadE</name>
    <name evidence="12" type="ORF">SCH01S_50_00090</name>
</gene>
<dbReference type="PIRSF" id="PIRSF006630">
    <property type="entry name" value="NADS_GAT"/>
    <property type="match status" value="1"/>
</dbReference>
<feature type="binding site" evidence="7">
    <location>
        <position position="180"/>
    </location>
    <ligand>
        <name>L-glutamine</name>
        <dbReference type="ChEBI" id="CHEBI:58359"/>
    </ligand>
</feature>
<dbReference type="GO" id="GO:0005737">
    <property type="term" value="C:cytoplasm"/>
    <property type="evidence" value="ECO:0007669"/>
    <property type="project" value="InterPro"/>
</dbReference>
<dbReference type="OrthoDB" id="9760188at2"/>
<dbReference type="GO" id="GO:0004359">
    <property type="term" value="F:glutaminase activity"/>
    <property type="evidence" value="ECO:0007669"/>
    <property type="project" value="InterPro"/>
</dbReference>
<dbReference type="GO" id="GO:0003952">
    <property type="term" value="F:NAD+ synthase (glutamine-hydrolyzing) activity"/>
    <property type="evidence" value="ECO:0007669"/>
    <property type="project" value="UniProtKB-UniRule"/>
</dbReference>
<feature type="binding site" evidence="7">
    <location>
        <position position="402"/>
    </location>
    <ligand>
        <name>deamido-NAD(+)</name>
        <dbReference type="ChEBI" id="CHEBI:58437"/>
        <note>ligand shared between two neighboring subunits</note>
    </ligand>
</feature>
<dbReference type="GO" id="GO:0008795">
    <property type="term" value="F:NAD+ synthase activity"/>
    <property type="evidence" value="ECO:0007669"/>
    <property type="project" value="UniProtKB-UniRule"/>
</dbReference>
<evidence type="ECO:0000313" key="13">
    <source>
        <dbReference type="Proteomes" id="UP000033202"/>
    </source>
</evidence>
<comment type="function">
    <text evidence="7">Catalyzes the ATP-dependent amidation of deamido-NAD to form NAD. Uses L-glutamine as a nitrogen source.</text>
</comment>
<evidence type="ECO:0000256" key="7">
    <source>
        <dbReference type="HAMAP-Rule" id="MF_02090"/>
    </source>
</evidence>
<dbReference type="InterPro" id="IPR014445">
    <property type="entry name" value="Gln-dep_NAD_synthase"/>
</dbReference>
<dbReference type="CDD" id="cd00553">
    <property type="entry name" value="NAD_synthase"/>
    <property type="match status" value="1"/>
</dbReference>
<keyword evidence="4 7" id="KW-0547">Nucleotide-binding</keyword>
<evidence type="ECO:0000256" key="5">
    <source>
        <dbReference type="ARBA" id="ARBA00022840"/>
    </source>
</evidence>
<dbReference type="UniPathway" id="UPA00253">
    <property type="reaction ID" value="UER00334"/>
</dbReference>
<comment type="caution">
    <text evidence="12">The sequence shown here is derived from an EMBL/GenBank/DDBJ whole genome shotgun (WGS) entry which is preliminary data.</text>
</comment>
<keyword evidence="6 7" id="KW-0520">NAD</keyword>
<feature type="binding site" evidence="7">
    <location>
        <position position="521"/>
    </location>
    <ligand>
        <name>deamido-NAD(+)</name>
        <dbReference type="ChEBI" id="CHEBI:58437"/>
        <note>ligand shared between two neighboring subunits</note>
    </ligand>
</feature>
<dbReference type="GO" id="GO:0005524">
    <property type="term" value="F:ATP binding"/>
    <property type="evidence" value="ECO:0007669"/>
    <property type="project" value="UniProtKB-UniRule"/>
</dbReference>
<feature type="domain" description="CN hydrolase" evidence="11">
    <location>
        <begin position="5"/>
        <end position="245"/>
    </location>
</feature>
<dbReference type="GO" id="GO:0009435">
    <property type="term" value="P:NAD+ biosynthetic process"/>
    <property type="evidence" value="ECO:0007669"/>
    <property type="project" value="UniProtKB-UniRule"/>
</dbReference>
<dbReference type="InterPro" id="IPR022310">
    <property type="entry name" value="NAD/GMP_synthase"/>
</dbReference>
<evidence type="ECO:0000259" key="11">
    <source>
        <dbReference type="PROSITE" id="PS50263"/>
    </source>
</evidence>
<dbReference type="Pfam" id="PF02540">
    <property type="entry name" value="NAD_synthase"/>
    <property type="match status" value="1"/>
</dbReference>
<dbReference type="STRING" id="1219043.SCH01S_50_00090"/>
<accession>A0A0E9MS89</accession>
<dbReference type="InterPro" id="IPR014729">
    <property type="entry name" value="Rossmann-like_a/b/a_fold"/>
</dbReference>
<feature type="active site" description="For glutaminase activity" evidence="7">
    <location>
        <position position="112"/>
    </location>
</feature>
<keyword evidence="13" id="KW-1185">Reference proteome</keyword>
<sequence>MTDRLRIALVQISQRVGDIAGNADTMLAWRSKAKDADLVVFPELQLIGYPPEDLVLKPALHGRAEQQLQRLAEATADGGPAMIVGTVRAEGDRLFNTLNLLDGGRIVATTRKHELPNYGTFDEKRWFTPGPLPQPIDWRGVRIGLPICEDIWFPPVCAHLKAEGADILISPHGSPYEIDKDDLRTGEIAAKRVAETGLPLVFLNRVGGQDEVVFDGASFVLNGDGTLAHQLPDWEEKLVMTEWERTADGWRCTPGEIHALDPYPADAYHAMVVGLRDYVNANRFPGVVLGLSGGIDSALSAAVAVDALGADRVWCVMLPSRFTSQESLDDAAECARMLGVRLDTIPIGPAVAAFDEMLAPSFAGREPDLAEENIQARIRGVTLMALSNKFGPMLLTTGNKSEMSVGYATLYGDMAGGYSVLKDVYKTAVFELSRWRNANRPALGLGDDGPVMPERVIDKPPSAELRADQKDSDSLPPYDVLDPILHGLVEEELSVDAVASRGFDRDTVARIERLLYVAEYKRRQAPPGVKLGKRNFGRDRRYPITNAFRTA</sequence>
<dbReference type="InterPro" id="IPR003010">
    <property type="entry name" value="C-N_Hydrolase"/>
</dbReference>
<feature type="binding site" evidence="7">
    <location>
        <position position="118"/>
    </location>
    <ligand>
        <name>L-glutamine</name>
        <dbReference type="ChEBI" id="CHEBI:58359"/>
    </ligand>
</feature>
<dbReference type="FunFam" id="3.40.50.620:FF:000106">
    <property type="entry name" value="Glutamine-dependent NAD(+) synthetase"/>
    <property type="match status" value="1"/>
</dbReference>
<evidence type="ECO:0000256" key="1">
    <source>
        <dbReference type="ARBA" id="ARBA00005188"/>
    </source>
</evidence>
<feature type="region of interest" description="Disordered" evidence="10">
    <location>
        <begin position="446"/>
        <end position="474"/>
    </location>
</feature>
<feature type="binding site" evidence="7">
    <location>
        <begin position="290"/>
        <end position="297"/>
    </location>
    <ligand>
        <name>ATP</name>
        <dbReference type="ChEBI" id="CHEBI:30616"/>
    </ligand>
</feature>
<dbReference type="EMBL" id="BBWU01000050">
    <property type="protein sequence ID" value="GAO40642.1"/>
    <property type="molecule type" value="Genomic_DNA"/>
</dbReference>
<evidence type="ECO:0000256" key="3">
    <source>
        <dbReference type="ARBA" id="ARBA00022598"/>
    </source>
</evidence>
<comment type="similarity">
    <text evidence="9">Belongs to the NAD synthetase family.</text>
</comment>
<dbReference type="EC" id="6.3.5.1" evidence="7 8"/>
<dbReference type="PANTHER" id="PTHR23090:SF9">
    <property type="entry name" value="GLUTAMINE-DEPENDENT NAD(+) SYNTHETASE"/>
    <property type="match status" value="1"/>
</dbReference>
<name>A0A0E9MS89_9SPHN</name>
<dbReference type="InterPro" id="IPR036526">
    <property type="entry name" value="C-N_Hydrolase_sf"/>
</dbReference>
<protein>
    <recommendedName>
        <fullName evidence="7 8">Glutamine-dependent NAD(+) synthetase</fullName>
        <ecNumber evidence="7 8">6.3.5.1</ecNumber>
    </recommendedName>
    <alternativeName>
        <fullName evidence="7 8">NAD(+) synthase [glutamine-hydrolyzing]</fullName>
    </alternativeName>
</protein>
<dbReference type="SUPFAM" id="SSF52402">
    <property type="entry name" value="Adenine nucleotide alpha hydrolases-like"/>
    <property type="match status" value="1"/>
</dbReference>
<keyword evidence="3 7" id="KW-0436">Ligase</keyword>
<evidence type="ECO:0000256" key="2">
    <source>
        <dbReference type="ARBA" id="ARBA00007145"/>
    </source>
</evidence>
<dbReference type="Gene3D" id="3.40.50.620">
    <property type="entry name" value="HUPs"/>
    <property type="match status" value="1"/>
</dbReference>
<evidence type="ECO:0000256" key="4">
    <source>
        <dbReference type="ARBA" id="ARBA00022741"/>
    </source>
</evidence>
<dbReference type="InterPro" id="IPR003694">
    <property type="entry name" value="NAD_synthase"/>
</dbReference>
<comment type="pathway">
    <text evidence="1 7 8">Cofactor biosynthesis; NAD(+) biosynthesis; NAD(+) from deamido-NAD(+) (L-Gln route): step 1/1.</text>
</comment>
<reference evidence="12 13" key="1">
    <citation type="submission" date="2015-04" db="EMBL/GenBank/DDBJ databases">
        <title>Whole genome shotgun sequence of Sphingomonas changbaiensis NBRC 104936.</title>
        <authorList>
            <person name="Katano-Makiyama Y."/>
            <person name="Hosoyama A."/>
            <person name="Hashimoto M."/>
            <person name="Noguchi M."/>
            <person name="Tsuchikane K."/>
            <person name="Ohji S."/>
            <person name="Yamazoe A."/>
            <person name="Ichikawa N."/>
            <person name="Kimura A."/>
            <person name="Fujita N."/>
        </authorList>
    </citation>
    <scope>NUCLEOTIDE SEQUENCE [LARGE SCALE GENOMIC DNA]</scope>
    <source>
        <strain evidence="12 13">NBRC 104936</strain>
    </source>
</reference>
<dbReference type="AlphaFoldDB" id="A0A0E9MS89"/>
<keyword evidence="5 7" id="KW-0067">ATP-binding</keyword>
<dbReference type="SUPFAM" id="SSF56317">
    <property type="entry name" value="Carbon-nitrogen hydrolase"/>
    <property type="match status" value="1"/>
</dbReference>
<evidence type="ECO:0000256" key="8">
    <source>
        <dbReference type="PIRNR" id="PIRNR006630"/>
    </source>
</evidence>
<evidence type="ECO:0000256" key="9">
    <source>
        <dbReference type="RuleBase" id="RU003811"/>
    </source>
</evidence>
<organism evidence="12 13">
    <name type="scientific">Sphingomonas changbaiensis NBRC 104936</name>
    <dbReference type="NCBI Taxonomy" id="1219043"/>
    <lineage>
        <taxon>Bacteria</taxon>
        <taxon>Pseudomonadati</taxon>
        <taxon>Pseudomonadota</taxon>
        <taxon>Alphaproteobacteria</taxon>
        <taxon>Sphingomonadales</taxon>
        <taxon>Sphingomonadaceae</taxon>
        <taxon>Sphingomonas</taxon>
    </lineage>
</organism>
<dbReference type="RefSeq" id="WP_046349432.1">
    <property type="nucleotide sequence ID" value="NZ_BBWU01000050.1"/>
</dbReference>
<feature type="binding site" evidence="7">
    <location>
        <position position="174"/>
    </location>
    <ligand>
        <name>L-glutamine</name>
        <dbReference type="ChEBI" id="CHEBI:58359"/>
    </ligand>
</feature>
<evidence type="ECO:0000256" key="6">
    <source>
        <dbReference type="ARBA" id="ARBA00023027"/>
    </source>
</evidence>
<feature type="binding site" evidence="7">
    <location>
        <position position="397"/>
    </location>
    <ligand>
        <name>ATP</name>
        <dbReference type="ChEBI" id="CHEBI:30616"/>
    </ligand>
</feature>
<dbReference type="NCBIfam" id="TIGR00552">
    <property type="entry name" value="nadE"/>
    <property type="match status" value="1"/>
</dbReference>